<dbReference type="GO" id="GO:0005829">
    <property type="term" value="C:cytosol"/>
    <property type="evidence" value="ECO:0007669"/>
    <property type="project" value="TreeGrafter"/>
</dbReference>
<dbReference type="EnsemblMetazoa" id="SMAR012802-RA">
    <property type="protein sequence ID" value="SMAR012802-PA"/>
    <property type="gene ID" value="SMAR012802"/>
</dbReference>
<evidence type="ECO:0000313" key="6">
    <source>
        <dbReference type="Proteomes" id="UP000014500"/>
    </source>
</evidence>
<accession>T1JG34</accession>
<dbReference type="Pfam" id="PF06094">
    <property type="entry name" value="GGACT"/>
    <property type="match status" value="1"/>
</dbReference>
<dbReference type="InterPro" id="IPR009288">
    <property type="entry name" value="AIG2-like_dom"/>
</dbReference>
<keyword evidence="6" id="KW-1185">Reference proteome</keyword>
<evidence type="ECO:0000313" key="5">
    <source>
        <dbReference type="EnsemblMetazoa" id="SMAR012802-PA"/>
    </source>
</evidence>
<dbReference type="GO" id="GO:0061929">
    <property type="term" value="F:gamma-glutamylaminecyclotransferase activity"/>
    <property type="evidence" value="ECO:0007669"/>
    <property type="project" value="InterPro"/>
</dbReference>
<evidence type="ECO:0000256" key="2">
    <source>
        <dbReference type="PIRSR" id="PIRSR639126-1"/>
    </source>
</evidence>
<dbReference type="STRING" id="126957.T1JG34"/>
<dbReference type="PANTHER" id="PTHR12510">
    <property type="entry name" value="TROPONIN C-AKIN-1 PROTEIN"/>
    <property type="match status" value="1"/>
</dbReference>
<sequence>MPHLVFVYGTLKKGEPNHDLISTPCNGFAQYLGTAETVKTYPLVIASKYNIPYLMKRVGLGYNVRGEVYRVDDFMLSAIDDLEGHPKYYEREQIEVNLANRQTRKKEILSCWTYFLTHYKPFMLELPCLQDYSSNGSHNLPYVRRYKQPDANPHDDVKE</sequence>
<comment type="similarity">
    <text evidence="1 3">Belongs to the gamma-glutamylcyclotransferase family.</text>
</comment>
<dbReference type="InterPro" id="IPR013024">
    <property type="entry name" value="GGCT-like"/>
</dbReference>
<dbReference type="eggNOG" id="KOG4450">
    <property type="taxonomic scope" value="Eukaryota"/>
</dbReference>
<dbReference type="AlphaFoldDB" id="T1JG34"/>
<name>T1JG34_STRMM</name>
<dbReference type="CDD" id="cd06661">
    <property type="entry name" value="GGCT_like"/>
    <property type="match status" value="1"/>
</dbReference>
<dbReference type="OMA" id="NEKLECW"/>
<reference evidence="6" key="1">
    <citation type="submission" date="2011-05" db="EMBL/GenBank/DDBJ databases">
        <authorList>
            <person name="Richards S.R."/>
            <person name="Qu J."/>
            <person name="Jiang H."/>
            <person name="Jhangiani S.N."/>
            <person name="Agravi P."/>
            <person name="Goodspeed R."/>
            <person name="Gross S."/>
            <person name="Mandapat C."/>
            <person name="Jackson L."/>
            <person name="Mathew T."/>
            <person name="Pu L."/>
            <person name="Thornton R."/>
            <person name="Saada N."/>
            <person name="Wilczek-Boney K.B."/>
            <person name="Lee S."/>
            <person name="Kovar C."/>
            <person name="Wu Y."/>
            <person name="Scherer S.E."/>
            <person name="Worley K.C."/>
            <person name="Muzny D.M."/>
            <person name="Gibbs R."/>
        </authorList>
    </citation>
    <scope>NUCLEOTIDE SEQUENCE</scope>
    <source>
        <strain evidence="6">Brora</strain>
    </source>
</reference>
<evidence type="ECO:0000256" key="1">
    <source>
        <dbReference type="ARBA" id="ARBA00008861"/>
    </source>
</evidence>
<dbReference type="PANTHER" id="PTHR12510:SF4">
    <property type="entry name" value="GAMMA-GLUTAMYLAMINECYCLOTRANSFERASE"/>
    <property type="match status" value="1"/>
</dbReference>
<evidence type="ECO:0000256" key="3">
    <source>
        <dbReference type="RuleBase" id="RU367036"/>
    </source>
</evidence>
<feature type="domain" description="Gamma-glutamylcyclotransferase AIG2-like" evidence="4">
    <location>
        <begin position="5"/>
        <end position="119"/>
    </location>
</feature>
<evidence type="ECO:0000259" key="4">
    <source>
        <dbReference type="Pfam" id="PF06094"/>
    </source>
</evidence>
<dbReference type="InterPro" id="IPR039126">
    <property type="entry name" value="GGACT"/>
</dbReference>
<dbReference type="InterPro" id="IPR036568">
    <property type="entry name" value="GGCT-like_sf"/>
</dbReference>
<dbReference type="Proteomes" id="UP000014500">
    <property type="component" value="Unassembled WGS sequence"/>
</dbReference>
<dbReference type="SUPFAM" id="SSF110857">
    <property type="entry name" value="Gamma-glutamyl cyclotransferase-like"/>
    <property type="match status" value="1"/>
</dbReference>
<reference evidence="5" key="2">
    <citation type="submission" date="2015-02" db="UniProtKB">
        <authorList>
            <consortium name="EnsemblMetazoa"/>
        </authorList>
    </citation>
    <scope>IDENTIFICATION</scope>
</reference>
<dbReference type="Gene3D" id="3.10.490.10">
    <property type="entry name" value="Gamma-glutamyl cyclotransferase-like"/>
    <property type="match status" value="1"/>
</dbReference>
<proteinExistence type="inferred from homology"/>
<organism evidence="5 6">
    <name type="scientific">Strigamia maritima</name>
    <name type="common">European centipede</name>
    <name type="synonym">Geophilus maritimus</name>
    <dbReference type="NCBI Taxonomy" id="126957"/>
    <lineage>
        <taxon>Eukaryota</taxon>
        <taxon>Metazoa</taxon>
        <taxon>Ecdysozoa</taxon>
        <taxon>Arthropoda</taxon>
        <taxon>Myriapoda</taxon>
        <taxon>Chilopoda</taxon>
        <taxon>Pleurostigmophora</taxon>
        <taxon>Geophilomorpha</taxon>
        <taxon>Linotaeniidae</taxon>
        <taxon>Strigamia</taxon>
    </lineage>
</organism>
<protein>
    <recommendedName>
        <fullName evidence="3">Gamma-glutamylcyclotransferase family protein</fullName>
    </recommendedName>
</protein>
<feature type="active site" description="Proton acceptor" evidence="2">
    <location>
        <position position="83"/>
    </location>
</feature>
<dbReference type="PhylomeDB" id="T1JG34"/>
<dbReference type="EMBL" id="JH432192">
    <property type="status" value="NOT_ANNOTATED_CDS"/>
    <property type="molecule type" value="Genomic_DNA"/>
</dbReference>
<dbReference type="HOGENOM" id="CLU_083466_1_0_1"/>